<feature type="region of interest" description="Disordered" evidence="2">
    <location>
        <begin position="1"/>
        <end position="85"/>
    </location>
</feature>
<dbReference type="AlphaFoldDB" id="A0A3A9JFR2"/>
<evidence type="ECO:0000313" key="4">
    <source>
        <dbReference type="EMBL" id="RMI19641.1"/>
    </source>
</evidence>
<comment type="similarity">
    <text evidence="1">Belongs to the UPF0065 (bug) family.</text>
</comment>
<accession>A0A3A9JFR2</accession>
<dbReference type="Proteomes" id="UP000278036">
    <property type="component" value="Unassembled WGS sequence"/>
</dbReference>
<protein>
    <submittedName>
        <fullName evidence="3">Tripartite tricarboxylate transporter substrate binding protein</fullName>
    </submittedName>
</protein>
<organism evidence="3 6">
    <name type="scientific">Teichococcus wenyumeiae</name>
    <dbReference type="NCBI Taxonomy" id="2478470"/>
    <lineage>
        <taxon>Bacteria</taxon>
        <taxon>Pseudomonadati</taxon>
        <taxon>Pseudomonadota</taxon>
        <taxon>Alphaproteobacteria</taxon>
        <taxon>Acetobacterales</taxon>
        <taxon>Roseomonadaceae</taxon>
        <taxon>Roseomonas</taxon>
    </lineage>
</organism>
<dbReference type="PANTHER" id="PTHR42928:SF5">
    <property type="entry name" value="BLR1237 PROTEIN"/>
    <property type="match status" value="1"/>
</dbReference>
<dbReference type="InterPro" id="IPR005064">
    <property type="entry name" value="BUG"/>
</dbReference>
<keyword evidence="5" id="KW-1185">Reference proteome</keyword>
<dbReference type="Gene3D" id="3.40.190.150">
    <property type="entry name" value="Bordetella uptake gene, domain 1"/>
    <property type="match status" value="1"/>
</dbReference>
<gene>
    <name evidence="3" type="ORF">D6Z83_04230</name>
    <name evidence="4" type="ORF">EBE87_19395</name>
</gene>
<evidence type="ECO:0000256" key="1">
    <source>
        <dbReference type="ARBA" id="ARBA00006987"/>
    </source>
</evidence>
<dbReference type="PANTHER" id="PTHR42928">
    <property type="entry name" value="TRICARBOXYLATE-BINDING PROTEIN"/>
    <property type="match status" value="1"/>
</dbReference>
<dbReference type="CDD" id="cd13578">
    <property type="entry name" value="PBP2_Bug27"/>
    <property type="match status" value="1"/>
</dbReference>
<feature type="compositionally biased region" description="Gly residues" evidence="2">
    <location>
        <begin position="1"/>
        <end position="11"/>
    </location>
</feature>
<name>A0A3A9JFR2_9PROT</name>
<feature type="compositionally biased region" description="Basic and acidic residues" evidence="2">
    <location>
        <begin position="13"/>
        <end position="28"/>
    </location>
</feature>
<dbReference type="Pfam" id="PF03401">
    <property type="entry name" value="TctC"/>
    <property type="match status" value="1"/>
</dbReference>
<comment type="caution">
    <text evidence="3">The sequence shown here is derived from an EMBL/GenBank/DDBJ whole genome shotgun (WGS) entry which is preliminary data.</text>
</comment>
<dbReference type="Gene3D" id="3.40.190.10">
    <property type="entry name" value="Periplasmic binding protein-like II"/>
    <property type="match status" value="1"/>
</dbReference>
<reference evidence="3 6" key="1">
    <citation type="submission" date="2018-09" db="EMBL/GenBank/DDBJ databases">
        <title>Roseomonas sp. nov., isolated from feces of Tibetan antelopes in the Qinghai-Tibet plateau, China.</title>
        <authorList>
            <person name="Tian Z."/>
        </authorList>
    </citation>
    <scope>NUCLEOTIDE SEQUENCE [LARGE SCALE GENOMIC DNA]</scope>
    <source>
        <strain evidence="4 5">Z23</strain>
        <strain evidence="3 6">Z24</strain>
    </source>
</reference>
<sequence length="481" mass="51108">MLLGDGAGGQLGEARRADLAHQQQVERRRERRRHLEAHGHPATRQGQHHRRRLPQMPEAAGQGTPGLGPVPEHHAMPPWQGWVGAGQAPASLRDENVAARCRRSSGGVEESGEGILIHLRRRWREFTGWPGGAKLRILSPVQERSRTGKPGQGVAMIKRRTVFTVLAGSAAGGMPGILRAQESYPSRSVTILVGFAPGGGTDIIARLLAPSLQAELGQAVAVDNRAGASGTLASAATARAKPDGYTLLMGTVSTQAVVAPLMRNPPYDQDKDFTPLVLAGTVPLVAVVPANAPYRDLKGLIEFARQNPGKLNYASSGIATQQHLAAEMLCQAAGIQMTHVPYRGTGPVLNDLMAGTLDLAIDTMPTHLPHLRSGSTRALAVTMPERVKALPDVPTVAESGFPGFEITVWYMLLGPAGLPAPVTERWVQAMNKALRDPTNRSRLEEAGFIPGGGSAADAAELVRREAARYGALVQSAGIRVD</sequence>
<dbReference type="InParanoid" id="A0A3A9JFR2"/>
<dbReference type="EMBL" id="RAQU01000016">
    <property type="protein sequence ID" value="RKK05422.1"/>
    <property type="molecule type" value="Genomic_DNA"/>
</dbReference>
<evidence type="ECO:0000313" key="3">
    <source>
        <dbReference type="EMBL" id="RKK05422.1"/>
    </source>
</evidence>
<dbReference type="InterPro" id="IPR042100">
    <property type="entry name" value="Bug_dom1"/>
</dbReference>
<dbReference type="EMBL" id="RFLX01000017">
    <property type="protein sequence ID" value="RMI19641.1"/>
    <property type="molecule type" value="Genomic_DNA"/>
</dbReference>
<evidence type="ECO:0000313" key="6">
    <source>
        <dbReference type="Proteomes" id="UP000278036"/>
    </source>
</evidence>
<dbReference type="SUPFAM" id="SSF53850">
    <property type="entry name" value="Periplasmic binding protein-like II"/>
    <property type="match status" value="1"/>
</dbReference>
<evidence type="ECO:0000313" key="5">
    <source>
        <dbReference type="Proteomes" id="UP000274097"/>
    </source>
</evidence>
<proteinExistence type="inferred from homology"/>
<evidence type="ECO:0000256" key="2">
    <source>
        <dbReference type="SAM" id="MobiDB-lite"/>
    </source>
</evidence>
<dbReference type="Proteomes" id="UP000274097">
    <property type="component" value="Unassembled WGS sequence"/>
</dbReference>